<dbReference type="PANTHER" id="PTHR11076:SF33">
    <property type="entry name" value="DNA POLYMERASE KAPPA"/>
    <property type="match status" value="1"/>
</dbReference>
<evidence type="ECO:0000256" key="4">
    <source>
        <dbReference type="ARBA" id="ARBA00022490"/>
    </source>
</evidence>
<dbReference type="KEGG" id="fla:SY85_21435"/>
<keyword evidence="3 15" id="KW-0515">Mutator protein</keyword>
<evidence type="ECO:0000256" key="11">
    <source>
        <dbReference type="ARBA" id="ARBA00022932"/>
    </source>
</evidence>
<accession>A0A172TZY3</accession>
<evidence type="ECO:0000256" key="15">
    <source>
        <dbReference type="HAMAP-Rule" id="MF_01113"/>
    </source>
</evidence>
<evidence type="ECO:0000256" key="10">
    <source>
        <dbReference type="ARBA" id="ARBA00022842"/>
    </source>
</evidence>
<dbReference type="EMBL" id="CP011390">
    <property type="protein sequence ID" value="ANE52661.1"/>
    <property type="molecule type" value="Genomic_DNA"/>
</dbReference>
<evidence type="ECO:0000256" key="1">
    <source>
        <dbReference type="ARBA" id="ARBA00004496"/>
    </source>
</evidence>
<evidence type="ECO:0000256" key="6">
    <source>
        <dbReference type="ARBA" id="ARBA00022695"/>
    </source>
</evidence>
<keyword evidence="18" id="KW-1185">Reference proteome</keyword>
<dbReference type="GO" id="GO:0006281">
    <property type="term" value="P:DNA repair"/>
    <property type="evidence" value="ECO:0007669"/>
    <property type="project" value="UniProtKB-UniRule"/>
</dbReference>
<evidence type="ECO:0000259" key="16">
    <source>
        <dbReference type="PROSITE" id="PS50173"/>
    </source>
</evidence>
<feature type="active site" evidence="15">
    <location>
        <position position="107"/>
    </location>
</feature>
<dbReference type="OrthoDB" id="9808813at2"/>
<keyword evidence="8 15" id="KW-0479">Metal-binding</keyword>
<comment type="cofactor">
    <cofactor evidence="15">
        <name>Mg(2+)</name>
        <dbReference type="ChEBI" id="CHEBI:18420"/>
    </cofactor>
    <text evidence="15">Binds 2 magnesium ions per subunit.</text>
</comment>
<evidence type="ECO:0000256" key="3">
    <source>
        <dbReference type="ARBA" id="ARBA00022457"/>
    </source>
</evidence>
<dbReference type="InterPro" id="IPR017961">
    <property type="entry name" value="DNA_pol_Y-fam_little_finger"/>
</dbReference>
<dbReference type="Gene3D" id="3.30.1490.100">
    <property type="entry name" value="DNA polymerase, Y-family, little finger domain"/>
    <property type="match status" value="1"/>
</dbReference>
<dbReference type="Gene3D" id="3.30.70.270">
    <property type="match status" value="1"/>
</dbReference>
<dbReference type="PROSITE" id="PS50173">
    <property type="entry name" value="UMUC"/>
    <property type="match status" value="1"/>
</dbReference>
<dbReference type="InterPro" id="IPR050116">
    <property type="entry name" value="DNA_polymerase-Y"/>
</dbReference>
<dbReference type="InterPro" id="IPR036775">
    <property type="entry name" value="DNA_pol_Y-fam_lit_finger_sf"/>
</dbReference>
<dbReference type="Gene3D" id="1.10.150.20">
    <property type="entry name" value="5' to 3' exonuclease, C-terminal subdomain"/>
    <property type="match status" value="1"/>
</dbReference>
<comment type="function">
    <text evidence="15">Poorly processive, error-prone DNA polymerase involved in untargeted mutagenesis. Copies undamaged DNA at stalled replication forks, which arise in vivo from mismatched or misaligned primer ends. These misaligned primers can be extended by PolIV. Exhibits no 3'-5' exonuclease (proofreading) activity. May be involved in translesional synthesis, in conjunction with the beta clamp from PolIII.</text>
</comment>
<comment type="catalytic activity">
    <reaction evidence="14 15">
        <text>DNA(n) + a 2'-deoxyribonucleoside 5'-triphosphate = DNA(n+1) + diphosphate</text>
        <dbReference type="Rhea" id="RHEA:22508"/>
        <dbReference type="Rhea" id="RHEA-COMP:17339"/>
        <dbReference type="Rhea" id="RHEA-COMP:17340"/>
        <dbReference type="ChEBI" id="CHEBI:33019"/>
        <dbReference type="ChEBI" id="CHEBI:61560"/>
        <dbReference type="ChEBI" id="CHEBI:173112"/>
        <dbReference type="EC" id="2.7.7.7"/>
    </reaction>
</comment>
<evidence type="ECO:0000313" key="18">
    <source>
        <dbReference type="Proteomes" id="UP000077177"/>
    </source>
</evidence>
<dbReference type="GO" id="GO:0042276">
    <property type="term" value="P:error-prone translesion synthesis"/>
    <property type="evidence" value="ECO:0007669"/>
    <property type="project" value="TreeGrafter"/>
</dbReference>
<dbReference type="Gene3D" id="3.40.1170.60">
    <property type="match status" value="1"/>
</dbReference>
<dbReference type="GO" id="GO:0003684">
    <property type="term" value="F:damaged DNA binding"/>
    <property type="evidence" value="ECO:0007669"/>
    <property type="project" value="InterPro"/>
</dbReference>
<dbReference type="FunFam" id="3.40.1170.60:FF:000001">
    <property type="entry name" value="DNA polymerase IV"/>
    <property type="match status" value="1"/>
</dbReference>
<dbReference type="GO" id="GO:0006261">
    <property type="term" value="P:DNA-templated DNA replication"/>
    <property type="evidence" value="ECO:0007669"/>
    <property type="project" value="UniProtKB-UniRule"/>
</dbReference>
<dbReference type="CDD" id="cd03586">
    <property type="entry name" value="PolY_Pol_IV_kappa"/>
    <property type="match status" value="1"/>
</dbReference>
<proteinExistence type="inferred from homology"/>
<dbReference type="GO" id="GO:0009432">
    <property type="term" value="P:SOS response"/>
    <property type="evidence" value="ECO:0007669"/>
    <property type="project" value="TreeGrafter"/>
</dbReference>
<dbReference type="GO" id="GO:0000287">
    <property type="term" value="F:magnesium ion binding"/>
    <property type="evidence" value="ECO:0007669"/>
    <property type="project" value="UniProtKB-UniRule"/>
</dbReference>
<organism evidence="17 18">
    <name type="scientific">Flavisolibacter tropicus</name>
    <dbReference type="NCBI Taxonomy" id="1492898"/>
    <lineage>
        <taxon>Bacteria</taxon>
        <taxon>Pseudomonadati</taxon>
        <taxon>Bacteroidota</taxon>
        <taxon>Chitinophagia</taxon>
        <taxon>Chitinophagales</taxon>
        <taxon>Chitinophagaceae</taxon>
        <taxon>Flavisolibacter</taxon>
    </lineage>
</organism>
<evidence type="ECO:0000256" key="9">
    <source>
        <dbReference type="ARBA" id="ARBA00022763"/>
    </source>
</evidence>
<evidence type="ECO:0000256" key="13">
    <source>
        <dbReference type="ARBA" id="ARBA00023204"/>
    </source>
</evidence>
<reference evidence="18" key="1">
    <citation type="submission" date="2015-01" db="EMBL/GenBank/DDBJ databases">
        <title>Flavisolibacter sp./LCS9/ whole genome sequencing.</title>
        <authorList>
            <person name="Kim M.K."/>
            <person name="Srinivasan S."/>
            <person name="Lee J.-J."/>
        </authorList>
    </citation>
    <scope>NUCLEOTIDE SEQUENCE [LARGE SCALE GENOMIC DNA]</scope>
    <source>
        <strain evidence="18">LCS9</strain>
    </source>
</reference>
<keyword evidence="11 15" id="KW-0239">DNA-directed DNA polymerase</keyword>
<feature type="site" description="Substrate discrimination" evidence="15">
    <location>
        <position position="17"/>
    </location>
</feature>
<keyword evidence="13 15" id="KW-0234">DNA repair</keyword>
<keyword evidence="12 15" id="KW-0238">DNA-binding</keyword>
<dbReference type="InterPro" id="IPR043502">
    <property type="entry name" value="DNA/RNA_pol_sf"/>
</dbReference>
<feature type="binding site" evidence="15">
    <location>
        <position position="12"/>
    </location>
    <ligand>
        <name>Mg(2+)</name>
        <dbReference type="ChEBI" id="CHEBI:18420"/>
    </ligand>
</feature>
<keyword evidence="10 15" id="KW-0460">Magnesium</keyword>
<evidence type="ECO:0000256" key="8">
    <source>
        <dbReference type="ARBA" id="ARBA00022723"/>
    </source>
</evidence>
<dbReference type="EC" id="2.7.7.7" evidence="15"/>
<evidence type="ECO:0000256" key="2">
    <source>
        <dbReference type="ARBA" id="ARBA00010945"/>
    </source>
</evidence>
<dbReference type="RefSeq" id="WP_066407524.1">
    <property type="nucleotide sequence ID" value="NZ_CP011390.1"/>
</dbReference>
<dbReference type="STRING" id="1492898.SY85_21435"/>
<protein>
    <recommendedName>
        <fullName evidence="15">DNA polymerase IV</fullName>
        <shortName evidence="15">Pol IV</shortName>
        <ecNumber evidence="15">2.7.7.7</ecNumber>
    </recommendedName>
</protein>
<dbReference type="Pfam" id="PF00817">
    <property type="entry name" value="IMS"/>
    <property type="match status" value="1"/>
</dbReference>
<comment type="subcellular location">
    <subcellularLocation>
        <location evidence="1 15">Cytoplasm</location>
    </subcellularLocation>
</comment>
<dbReference type="AlphaFoldDB" id="A0A172TZY3"/>
<dbReference type="InterPro" id="IPR001126">
    <property type="entry name" value="UmuC"/>
</dbReference>
<evidence type="ECO:0000256" key="12">
    <source>
        <dbReference type="ARBA" id="ARBA00023125"/>
    </source>
</evidence>
<dbReference type="Proteomes" id="UP000077177">
    <property type="component" value="Chromosome"/>
</dbReference>
<feature type="domain" description="UmuC" evidence="16">
    <location>
        <begin position="8"/>
        <end position="187"/>
    </location>
</feature>
<dbReference type="PATRIC" id="fig|1492898.3.peg.4649"/>
<reference evidence="17 18" key="2">
    <citation type="journal article" date="2016" name="Int. J. Syst. Evol. Microbiol.">
        <title>Flavisolibacter tropicus sp. nov., isolated from tropical soil.</title>
        <authorList>
            <person name="Lee J.J."/>
            <person name="Kang M.S."/>
            <person name="Kim G.S."/>
            <person name="Lee C.S."/>
            <person name="Lim S."/>
            <person name="Lee J."/>
            <person name="Roh S.H."/>
            <person name="Kang H."/>
            <person name="Ha J.M."/>
            <person name="Bae S."/>
            <person name="Jung H.Y."/>
            <person name="Kim M.K."/>
        </authorList>
    </citation>
    <scope>NUCLEOTIDE SEQUENCE [LARGE SCALE GENOMIC DNA]</scope>
    <source>
        <strain evidence="17 18">LCS9</strain>
    </source>
</reference>
<gene>
    <name evidence="15" type="primary">dinB</name>
    <name evidence="17" type="ORF">SY85_21435</name>
</gene>
<dbReference type="PANTHER" id="PTHR11076">
    <property type="entry name" value="DNA REPAIR POLYMERASE UMUC / TRANSFERASE FAMILY MEMBER"/>
    <property type="match status" value="1"/>
</dbReference>
<keyword evidence="6 15" id="KW-0548">Nucleotidyltransferase</keyword>
<dbReference type="GO" id="GO:0005829">
    <property type="term" value="C:cytosol"/>
    <property type="evidence" value="ECO:0007669"/>
    <property type="project" value="TreeGrafter"/>
</dbReference>
<keyword evidence="9 15" id="KW-0227">DNA damage</keyword>
<dbReference type="Pfam" id="PF11799">
    <property type="entry name" value="IMS_C"/>
    <property type="match status" value="1"/>
</dbReference>
<evidence type="ECO:0000313" key="17">
    <source>
        <dbReference type="EMBL" id="ANE52661.1"/>
    </source>
</evidence>
<name>A0A172TZY3_9BACT</name>
<dbReference type="InterPro" id="IPR022880">
    <property type="entry name" value="DNApol_IV"/>
</dbReference>
<evidence type="ECO:0000256" key="7">
    <source>
        <dbReference type="ARBA" id="ARBA00022705"/>
    </source>
</evidence>
<evidence type="ECO:0000256" key="14">
    <source>
        <dbReference type="ARBA" id="ARBA00049244"/>
    </source>
</evidence>
<comment type="subunit">
    <text evidence="15">Monomer.</text>
</comment>
<dbReference type="SUPFAM" id="SSF100879">
    <property type="entry name" value="Lesion bypass DNA polymerase (Y-family), little finger domain"/>
    <property type="match status" value="1"/>
</dbReference>
<sequence length="383" mass="43585">MPTQVRTIAHYDLDAFFVNVECLKNPKLKGKPLLVGGHSDRAVVAACSYEARKFGIRSAMPMRLAKRLCPQATIISGDMESYSKYSHLVTDIIRNNVPQFEKASIDEFYVDLTGMDKFFGCQKYSQELRSKVLKETGLPISNGLSINKLVSKVATDEAKPNGQLQIPFGEEKSFLAPLAVEKLPMVGPKTTELLNQMGVRTIKTLSEIPMEMMENLMGKSGIELWRRANAIDDSPVVPYEEQKSVSTETTFESDTIDVRFMQSQLIKMTEKLGFELRQQNKLTGCITVKIRYADFNTLTKQCSIMYTALDSLLIQSVKDLFQKLYDRRLLVRLLGIRFTHLVPGNYQISLFDDTNEQIRLYQELDHLNFRFGRYLVMRASGLL</sequence>
<comment type="similarity">
    <text evidence="2 15">Belongs to the DNA polymerase type-Y family.</text>
</comment>
<dbReference type="GO" id="GO:0003887">
    <property type="term" value="F:DNA-directed DNA polymerase activity"/>
    <property type="evidence" value="ECO:0007669"/>
    <property type="project" value="UniProtKB-UniRule"/>
</dbReference>
<evidence type="ECO:0000256" key="5">
    <source>
        <dbReference type="ARBA" id="ARBA00022679"/>
    </source>
</evidence>
<dbReference type="SUPFAM" id="SSF56672">
    <property type="entry name" value="DNA/RNA polymerases"/>
    <property type="match status" value="1"/>
</dbReference>
<keyword evidence="4 15" id="KW-0963">Cytoplasm</keyword>
<dbReference type="InterPro" id="IPR043128">
    <property type="entry name" value="Rev_trsase/Diguanyl_cyclase"/>
</dbReference>
<dbReference type="NCBIfam" id="NF002677">
    <property type="entry name" value="PRK02406.1"/>
    <property type="match status" value="1"/>
</dbReference>
<dbReference type="HAMAP" id="MF_01113">
    <property type="entry name" value="DNApol_IV"/>
    <property type="match status" value="1"/>
</dbReference>
<feature type="binding site" evidence="15">
    <location>
        <position position="106"/>
    </location>
    <ligand>
        <name>Mg(2+)</name>
        <dbReference type="ChEBI" id="CHEBI:18420"/>
    </ligand>
</feature>
<keyword evidence="7 15" id="KW-0235">DNA replication</keyword>
<keyword evidence="5 15" id="KW-0808">Transferase</keyword>